<evidence type="ECO:0000313" key="5">
    <source>
        <dbReference type="EMBL" id="ASS93990.1"/>
    </source>
</evidence>
<dbReference type="InterPro" id="IPR011010">
    <property type="entry name" value="DNA_brk_join_enz"/>
</dbReference>
<reference evidence="5 6" key="1">
    <citation type="submission" date="2016-10" db="EMBL/GenBank/DDBJ databases">
        <title>The whole genome sequencing and assembly of Bacillus simplex DSM 1321 strain.</title>
        <authorList>
            <person name="Park M.-K."/>
            <person name="Lee Y.-J."/>
            <person name="Yi H."/>
            <person name="Bahn Y.-S."/>
            <person name="Kim J.F."/>
            <person name="Lee D.-W."/>
        </authorList>
    </citation>
    <scope>NUCLEOTIDE SEQUENCE [LARGE SCALE GENOMIC DNA]</scope>
    <source>
        <strain evidence="5 6">DSM 1321</strain>
    </source>
</reference>
<keyword evidence="3" id="KW-0233">DNA recombination</keyword>
<name>A0A223EFI3_9BACI</name>
<dbReference type="Gene3D" id="1.10.443.10">
    <property type="entry name" value="Intergrase catalytic core"/>
    <property type="match status" value="1"/>
</dbReference>
<dbReference type="PANTHER" id="PTHR30349">
    <property type="entry name" value="PHAGE INTEGRASE-RELATED"/>
    <property type="match status" value="1"/>
</dbReference>
<dbReference type="GO" id="GO:0015074">
    <property type="term" value="P:DNA integration"/>
    <property type="evidence" value="ECO:0007669"/>
    <property type="project" value="InterPro"/>
</dbReference>
<dbReference type="PROSITE" id="PS51898">
    <property type="entry name" value="TYR_RECOMBINASE"/>
    <property type="match status" value="1"/>
</dbReference>
<comment type="similarity">
    <text evidence="1">Belongs to the 'phage' integrase family.</text>
</comment>
<gene>
    <name evidence="5" type="ORF">BS1321_08450</name>
</gene>
<dbReference type="InterPro" id="IPR013762">
    <property type="entry name" value="Integrase-like_cat_sf"/>
</dbReference>
<dbReference type="Pfam" id="PF00589">
    <property type="entry name" value="Phage_integrase"/>
    <property type="match status" value="1"/>
</dbReference>
<accession>A0A223EFI3</accession>
<sequence>MLLLLKTGLRANELVGVQVNDIKWEESTMLVRNTKGYKQRYFPLSPTMKDALSRYISIRGSIVACNALFVTVDDTPLTKRQVQSRIHDYGEQPGIKDVRLSPHTFRRTFAKMIVKNGAGIFELQQILGHTTFDMVRTYINLFTDDVKEQHRKFSPLNTLKKRN</sequence>
<dbReference type="InterPro" id="IPR050090">
    <property type="entry name" value="Tyrosine_recombinase_XerCD"/>
</dbReference>
<feature type="domain" description="Tyr recombinase" evidence="4">
    <location>
        <begin position="1"/>
        <end position="151"/>
    </location>
</feature>
<proteinExistence type="inferred from homology"/>
<dbReference type="OrthoDB" id="107900at2"/>
<dbReference type="AlphaFoldDB" id="A0A223EFI3"/>
<dbReference type="RefSeq" id="WP_063235351.1">
    <property type="nucleotide sequence ID" value="NZ_BCVO01000025.1"/>
</dbReference>
<dbReference type="Proteomes" id="UP000214618">
    <property type="component" value="Chromosome"/>
</dbReference>
<dbReference type="PANTHER" id="PTHR30349:SF41">
    <property type="entry name" value="INTEGRASE_RECOMBINASE PROTEIN MJ0367-RELATED"/>
    <property type="match status" value="1"/>
</dbReference>
<organism evidence="5 6">
    <name type="scientific">Peribacillus simplex NBRC 15720 = DSM 1321</name>
    <dbReference type="NCBI Taxonomy" id="1349754"/>
    <lineage>
        <taxon>Bacteria</taxon>
        <taxon>Bacillati</taxon>
        <taxon>Bacillota</taxon>
        <taxon>Bacilli</taxon>
        <taxon>Bacillales</taxon>
        <taxon>Bacillaceae</taxon>
        <taxon>Peribacillus</taxon>
    </lineage>
</organism>
<protein>
    <recommendedName>
        <fullName evidence="4">Tyr recombinase domain-containing protein</fullName>
    </recommendedName>
</protein>
<dbReference type="GO" id="GO:0003677">
    <property type="term" value="F:DNA binding"/>
    <property type="evidence" value="ECO:0007669"/>
    <property type="project" value="UniProtKB-KW"/>
</dbReference>
<dbReference type="SUPFAM" id="SSF56349">
    <property type="entry name" value="DNA breaking-rejoining enzymes"/>
    <property type="match status" value="1"/>
</dbReference>
<dbReference type="EMBL" id="CP017704">
    <property type="protein sequence ID" value="ASS93990.1"/>
    <property type="molecule type" value="Genomic_DNA"/>
</dbReference>
<evidence type="ECO:0000259" key="4">
    <source>
        <dbReference type="PROSITE" id="PS51898"/>
    </source>
</evidence>
<evidence type="ECO:0000256" key="2">
    <source>
        <dbReference type="ARBA" id="ARBA00023125"/>
    </source>
</evidence>
<evidence type="ECO:0000313" key="6">
    <source>
        <dbReference type="Proteomes" id="UP000214618"/>
    </source>
</evidence>
<dbReference type="GeneID" id="56472761"/>
<keyword evidence="2" id="KW-0238">DNA-binding</keyword>
<evidence type="ECO:0000256" key="1">
    <source>
        <dbReference type="ARBA" id="ARBA00008857"/>
    </source>
</evidence>
<evidence type="ECO:0000256" key="3">
    <source>
        <dbReference type="ARBA" id="ARBA00023172"/>
    </source>
</evidence>
<dbReference type="GO" id="GO:0006310">
    <property type="term" value="P:DNA recombination"/>
    <property type="evidence" value="ECO:0007669"/>
    <property type="project" value="UniProtKB-KW"/>
</dbReference>
<dbReference type="CDD" id="cd00397">
    <property type="entry name" value="DNA_BRE_C"/>
    <property type="match status" value="1"/>
</dbReference>
<dbReference type="InterPro" id="IPR002104">
    <property type="entry name" value="Integrase_catalytic"/>
</dbReference>